<evidence type="ECO:0000313" key="2">
    <source>
        <dbReference type="Proteomes" id="UP001153332"/>
    </source>
</evidence>
<dbReference type="EMBL" id="JAPUUL010000127">
    <property type="protein sequence ID" value="KAJ8132452.1"/>
    <property type="molecule type" value="Genomic_DNA"/>
</dbReference>
<sequence>MRFLTVATAALAAAQGAFAVDIQKAIIMSFPHGTPDDVVSRAMDEIRKAGGTITHEYKLLKGFAAKAPQKIIESVTAWSTEYHATIEEDQIVEISNSSPNGTCLTPYAIATAGGGWIVFELADFDHLVGLLNGCCVAEAKLRPAAIAYASTCNRAEEIYASANWADWVLSIGT</sequence>
<organism evidence="1 2">
    <name type="scientific">Lasiodiplodia mahajangana</name>
    <dbReference type="NCBI Taxonomy" id="1108764"/>
    <lineage>
        <taxon>Eukaryota</taxon>
        <taxon>Fungi</taxon>
        <taxon>Dikarya</taxon>
        <taxon>Ascomycota</taxon>
        <taxon>Pezizomycotina</taxon>
        <taxon>Dothideomycetes</taxon>
        <taxon>Dothideomycetes incertae sedis</taxon>
        <taxon>Botryosphaeriales</taxon>
        <taxon>Botryosphaeriaceae</taxon>
        <taxon>Lasiodiplodia</taxon>
    </lineage>
</organism>
<keyword evidence="2" id="KW-1185">Reference proteome</keyword>
<accession>A0ACC2JYN4</accession>
<protein>
    <submittedName>
        <fullName evidence="1">Uncharacterized protein</fullName>
    </submittedName>
</protein>
<gene>
    <name evidence="1" type="ORF">O1611_g1173</name>
</gene>
<name>A0ACC2JYN4_9PEZI</name>
<evidence type="ECO:0000313" key="1">
    <source>
        <dbReference type="EMBL" id="KAJ8132452.1"/>
    </source>
</evidence>
<comment type="caution">
    <text evidence="1">The sequence shown here is derived from an EMBL/GenBank/DDBJ whole genome shotgun (WGS) entry which is preliminary data.</text>
</comment>
<proteinExistence type="predicted"/>
<reference evidence="1" key="1">
    <citation type="submission" date="2022-12" db="EMBL/GenBank/DDBJ databases">
        <title>Genome Sequence of Lasiodiplodia mahajangana.</title>
        <authorList>
            <person name="Buettner E."/>
        </authorList>
    </citation>
    <scope>NUCLEOTIDE SEQUENCE</scope>
    <source>
        <strain evidence="1">VT137</strain>
    </source>
</reference>
<dbReference type="Proteomes" id="UP001153332">
    <property type="component" value="Unassembled WGS sequence"/>
</dbReference>